<dbReference type="Pfam" id="PF03972">
    <property type="entry name" value="MmgE_PrpD_N"/>
    <property type="match status" value="1"/>
</dbReference>
<accession>A0A1G6QU22</accession>
<dbReference type="SUPFAM" id="SSF103378">
    <property type="entry name" value="2-methylcitrate dehydratase PrpD"/>
    <property type="match status" value="1"/>
</dbReference>
<evidence type="ECO:0000256" key="1">
    <source>
        <dbReference type="ARBA" id="ARBA00006174"/>
    </source>
</evidence>
<feature type="domain" description="MmgE/PrpD C-terminal" evidence="3">
    <location>
        <begin position="268"/>
        <end position="437"/>
    </location>
</feature>
<dbReference type="Gene3D" id="3.30.1330.120">
    <property type="entry name" value="2-methylcitrate dehydratase PrpD"/>
    <property type="match status" value="1"/>
</dbReference>
<sequence length="457" mass="48367">MLDITRQTANFVAGLKLSDLSGRCREAARTGIIDCVGVMIAGAAEQPVRIVSAMVAASTQNDGAPEVPSGRNLAAPDAALVNGVAAHVLDYDDVALAGHPSTVLVPAILAEGWSLDSSGADALAAYAAGYEVWAQVIALEPGHLHERGFHPTAVMGALATAAACARLRNLDSTKTAHAIAIAASLASGLVANFGTMTKSLHAGRTAQSGVLAARLADQGFTASLDVLEHQTGFLRAHSPSGTPDIENGTIDIGRNWRLADLGINVKRYPTCYATHRSIDAMIGLVNAHKLKPDDVKEIRVHTGVTQRLMLRNTNPQTGLEAKFSMEFAMTAALVAGRVGLSELTDEFVSRPDVGATFAKVRCTTTDEIMPGDQPFAPADRVSVVLASGEVLEHAPVVHAKGSWQRPLSRDELQDKFMDCATRVFKQGQAAALFEQLWNIEDLGSIRSLRLTNDRGDA</sequence>
<feature type="domain" description="MmgE/PrpD N-terminal" evidence="2">
    <location>
        <begin position="6"/>
        <end position="243"/>
    </location>
</feature>
<dbReference type="InterPro" id="IPR036148">
    <property type="entry name" value="MmgE/PrpD_sf"/>
</dbReference>
<dbReference type="Pfam" id="PF19305">
    <property type="entry name" value="MmgE_PrpD_C"/>
    <property type="match status" value="1"/>
</dbReference>
<dbReference type="InterPro" id="IPR042188">
    <property type="entry name" value="MmgE/PrpD_sf_2"/>
</dbReference>
<dbReference type="GO" id="GO:0016829">
    <property type="term" value="F:lyase activity"/>
    <property type="evidence" value="ECO:0007669"/>
    <property type="project" value="InterPro"/>
</dbReference>
<dbReference type="InterPro" id="IPR045336">
    <property type="entry name" value="MmgE_PrpD_N"/>
</dbReference>
<proteinExistence type="inferred from homology"/>
<dbReference type="InterPro" id="IPR045337">
    <property type="entry name" value="MmgE_PrpD_C"/>
</dbReference>
<dbReference type="PANTHER" id="PTHR16943">
    <property type="entry name" value="2-METHYLCITRATE DEHYDRATASE-RELATED"/>
    <property type="match status" value="1"/>
</dbReference>
<dbReference type="Proteomes" id="UP000199245">
    <property type="component" value="Unassembled WGS sequence"/>
</dbReference>
<dbReference type="Gene3D" id="1.10.4100.10">
    <property type="entry name" value="2-methylcitrate dehydratase PrpD"/>
    <property type="match status" value="1"/>
</dbReference>
<dbReference type="PANTHER" id="PTHR16943:SF8">
    <property type="entry name" value="2-METHYLCITRATE DEHYDRATASE"/>
    <property type="match status" value="1"/>
</dbReference>
<organism evidence="4 5">
    <name type="scientific">Bradyrhizobium brasilense</name>
    <dbReference type="NCBI Taxonomy" id="1419277"/>
    <lineage>
        <taxon>Bacteria</taxon>
        <taxon>Pseudomonadati</taxon>
        <taxon>Pseudomonadota</taxon>
        <taxon>Alphaproteobacteria</taxon>
        <taxon>Hyphomicrobiales</taxon>
        <taxon>Nitrobacteraceae</taxon>
        <taxon>Bradyrhizobium</taxon>
    </lineage>
</organism>
<dbReference type="InterPro" id="IPR005656">
    <property type="entry name" value="MmgE_PrpD"/>
</dbReference>
<protein>
    <submittedName>
        <fullName evidence="4">2-methylcitrate dehydratase PrpD</fullName>
    </submittedName>
</protein>
<evidence type="ECO:0000313" key="5">
    <source>
        <dbReference type="Proteomes" id="UP000199245"/>
    </source>
</evidence>
<reference evidence="4 5" key="1">
    <citation type="submission" date="2016-10" db="EMBL/GenBank/DDBJ databases">
        <authorList>
            <person name="de Groot N.N."/>
        </authorList>
    </citation>
    <scope>NUCLEOTIDE SEQUENCE [LARGE SCALE GENOMIC DNA]</scope>
    <source>
        <strain evidence="4 5">R5</strain>
    </source>
</reference>
<dbReference type="AlphaFoldDB" id="A0A1G6QU22"/>
<evidence type="ECO:0000259" key="3">
    <source>
        <dbReference type="Pfam" id="PF19305"/>
    </source>
</evidence>
<dbReference type="RefSeq" id="WP_092081527.1">
    <property type="nucleotide sequence ID" value="NZ_FMZW01000006.1"/>
</dbReference>
<dbReference type="EMBL" id="FMZW01000006">
    <property type="protein sequence ID" value="SDC95781.1"/>
    <property type="molecule type" value="Genomic_DNA"/>
</dbReference>
<evidence type="ECO:0000259" key="2">
    <source>
        <dbReference type="Pfam" id="PF03972"/>
    </source>
</evidence>
<name>A0A1G6QU22_9BRAD</name>
<comment type="similarity">
    <text evidence="1">Belongs to the PrpD family.</text>
</comment>
<evidence type="ECO:0000313" key="4">
    <source>
        <dbReference type="EMBL" id="SDC95781.1"/>
    </source>
</evidence>
<dbReference type="InterPro" id="IPR042183">
    <property type="entry name" value="MmgE/PrpD_sf_1"/>
</dbReference>
<gene>
    <name evidence="4" type="ORF">SAMN05216337_1006114</name>
</gene>